<dbReference type="Gramene" id="TraesMAC3D03G01938360.1">
    <property type="protein sequence ID" value="TraesMAC3D03G01938360.1"/>
    <property type="gene ID" value="TraesMAC3D03G01938360"/>
</dbReference>
<dbReference type="Gramene" id="TraesJUL3D03G01957390.2">
    <property type="protein sequence ID" value="TraesJUL3D03G01957390.2"/>
    <property type="gene ID" value="TraesJUL3D03G01957390"/>
</dbReference>
<feature type="coiled-coil region" evidence="1">
    <location>
        <begin position="113"/>
        <end position="140"/>
    </location>
</feature>
<evidence type="ECO:0000256" key="1">
    <source>
        <dbReference type="SAM" id="Coils"/>
    </source>
</evidence>
<dbReference type="PANTHER" id="PTHR35731">
    <property type="entry name" value="8-AMINO-7-OXONONANOATE SYNTHASE"/>
    <property type="match status" value="1"/>
</dbReference>
<protein>
    <submittedName>
        <fullName evidence="4">Uncharacterized protein</fullName>
    </submittedName>
</protein>
<dbReference type="Gramene" id="TraesLAC3D03G01881250.1">
    <property type="protein sequence ID" value="TraesLAC3D03G01881250.1"/>
    <property type="gene ID" value="TraesLAC3D03G01881250"/>
</dbReference>
<dbReference type="Gramene" id="TraesARI3D03G01973270.1">
    <property type="protein sequence ID" value="TraesARI3D03G01973270.1"/>
    <property type="gene ID" value="TraesARI3D03G01973270"/>
</dbReference>
<evidence type="ECO:0000256" key="2">
    <source>
        <dbReference type="SAM" id="MobiDB-lite"/>
    </source>
</evidence>
<dbReference type="Gramene" id="TraesSTA3D03G01936140.1">
    <property type="protein sequence ID" value="TraesSTA3D03G01936140.1"/>
    <property type="gene ID" value="TraesSTA3D03G01936140"/>
</dbReference>
<gene>
    <name evidence="4" type="primary">LOC123079784</name>
</gene>
<dbReference type="Gramene" id="TraesLDM3D03G01939360.1">
    <property type="protein sequence ID" value="TraesLDM3D03G01939360.1"/>
    <property type="gene ID" value="TraesLDM3D03G01939360"/>
</dbReference>
<name>A0A3B6GYT3_WHEAT</name>
<evidence type="ECO:0000313" key="4">
    <source>
        <dbReference type="EnsemblPlants" id="TraesCS3D02G360300.1"/>
    </source>
</evidence>
<keyword evidence="1" id="KW-0175">Coiled coil</keyword>
<dbReference type="PaxDb" id="4565-Traes_3DL_E19F901A0.1"/>
<dbReference type="Gramene" id="TraesJUL3D03G01957390.1">
    <property type="protein sequence ID" value="TraesJUL3D03G01957390.1"/>
    <property type="gene ID" value="TraesJUL3D03G01957390"/>
</dbReference>
<dbReference type="EnsemblPlants" id="TraesCS3D02G360300.1">
    <property type="protein sequence ID" value="TraesCS3D02G360300.1"/>
    <property type="gene ID" value="TraesCS3D02G360300"/>
</dbReference>
<dbReference type="Gramene" id="TraesCS3D03G0798400.1">
    <property type="protein sequence ID" value="TraesCS3D03G0798400.1.CDS"/>
    <property type="gene ID" value="TraesCS3D03G0798400"/>
</dbReference>
<dbReference type="Gramene" id="TraesWEE_scaffold_080282_01G000100.1">
    <property type="protein sequence ID" value="TraesWEE_scaffold_080282_01G000100.1"/>
    <property type="gene ID" value="TraesWEE_scaffold_080282_01G000100"/>
</dbReference>
<keyword evidence="3" id="KW-0472">Membrane</keyword>
<dbReference type="Gramene" id="TraesCS3D02G360300.1">
    <property type="protein sequence ID" value="TraesCS3D02G360300.1"/>
    <property type="gene ID" value="TraesCS3D02G360300"/>
</dbReference>
<dbReference type="SMR" id="A0A3B6GYT3"/>
<dbReference type="KEGG" id="taes:123079784"/>
<dbReference type="PANTHER" id="PTHR35731:SF1">
    <property type="entry name" value="8-AMINO-7-OXONONANOATE SYNTHASE"/>
    <property type="match status" value="1"/>
</dbReference>
<sequence>MLTLHTVRTSLPWPRRSSPRRHALHLSRRKFSICKSSSEDAGSDAPLPHGGDQRQQEVLAKIAMLQTQKVRITNFLDERSAYLTKFTKDADTEFDMIGQNAMKELDQIGDQIMERLDSKMQSYEETAEMQRQEIEMNERVLEDFEDWIEEEKNEGMFFKSLGKVKKPQNNEEIKVMARIEAQKVTEITKENAGSKARMNIYLALMAILSLTIANAVFATPEVEWRKVAALGLIFIGLVAQVIYEQDISPPAADKNEKREE</sequence>
<dbReference type="Gramene" id="TraesCAD_scaffold_105602_01G000100.1">
    <property type="protein sequence ID" value="TraesCAD_scaffold_105602_01G000100.1"/>
    <property type="gene ID" value="TraesCAD_scaffold_105602_01G000100"/>
</dbReference>
<dbReference type="Gramene" id="TraesJAG3D03G01947520.1">
    <property type="protein sequence ID" value="TraesJAG3D03G01947520.1"/>
    <property type="gene ID" value="TraesJAG3D03G01947520"/>
</dbReference>
<reference evidence="4" key="2">
    <citation type="submission" date="2018-10" db="UniProtKB">
        <authorList>
            <consortium name="EnsemblPlants"/>
        </authorList>
    </citation>
    <scope>IDENTIFICATION</scope>
</reference>
<keyword evidence="5" id="KW-1185">Reference proteome</keyword>
<dbReference type="Gramene" id="TraesNOR3D03G01965970.1">
    <property type="protein sequence ID" value="TraesNOR3D03G01965970.1"/>
    <property type="gene ID" value="TraesNOR3D03G01965970"/>
</dbReference>
<dbReference type="Gramene" id="TraesPARA_EIv1.0_1137610.1">
    <property type="protein sequence ID" value="TraesPARA_EIv1.0_1137610.1.CDS"/>
    <property type="gene ID" value="TraesPARA_EIv1.0_1137610"/>
</dbReference>
<dbReference type="Gramene" id="TraesSYM3D03G01963620.1">
    <property type="protein sequence ID" value="TraesSYM3D03G01963620.1"/>
    <property type="gene ID" value="TraesSYM3D03G01963620"/>
</dbReference>
<dbReference type="AlphaFoldDB" id="A0A3B6GYT3"/>
<dbReference type="OMA" id="HALFHTR"/>
<dbReference type="Gramene" id="TraesRN3D0100833100.1">
    <property type="protein sequence ID" value="TraesRN3D0100833100.1"/>
    <property type="gene ID" value="TraesRN3D0100833100"/>
</dbReference>
<proteinExistence type="predicted"/>
<keyword evidence="3" id="KW-0812">Transmembrane</keyword>
<dbReference type="Gramene" id="TraesROB_scaffold_085008_01G000200.1">
    <property type="protein sequence ID" value="TraesROB_scaffold_085008_01G000200.1"/>
    <property type="gene ID" value="TraesROB_scaffold_085008_01G000200"/>
</dbReference>
<feature type="transmembrane region" description="Helical" evidence="3">
    <location>
        <begin position="224"/>
        <end position="243"/>
    </location>
</feature>
<dbReference type="Gramene" id="TraesCLE_scaffold_099532_01G000200.1">
    <property type="protein sequence ID" value="TraesCLE_scaffold_099532_01G000200.1"/>
    <property type="gene ID" value="TraesCLE_scaffold_099532_01G000200"/>
</dbReference>
<feature type="region of interest" description="Disordered" evidence="2">
    <location>
        <begin position="1"/>
        <end position="24"/>
    </location>
</feature>
<evidence type="ECO:0000256" key="3">
    <source>
        <dbReference type="SAM" id="Phobius"/>
    </source>
</evidence>
<evidence type="ECO:0000313" key="5">
    <source>
        <dbReference type="Proteomes" id="UP000019116"/>
    </source>
</evidence>
<feature type="transmembrane region" description="Helical" evidence="3">
    <location>
        <begin position="199"/>
        <end position="218"/>
    </location>
</feature>
<dbReference type="Proteomes" id="UP000019116">
    <property type="component" value="Chromosome 3D"/>
</dbReference>
<organism evidence="4">
    <name type="scientific">Triticum aestivum</name>
    <name type="common">Wheat</name>
    <dbReference type="NCBI Taxonomy" id="4565"/>
    <lineage>
        <taxon>Eukaryota</taxon>
        <taxon>Viridiplantae</taxon>
        <taxon>Streptophyta</taxon>
        <taxon>Embryophyta</taxon>
        <taxon>Tracheophyta</taxon>
        <taxon>Spermatophyta</taxon>
        <taxon>Magnoliopsida</taxon>
        <taxon>Liliopsida</taxon>
        <taxon>Poales</taxon>
        <taxon>Poaceae</taxon>
        <taxon>BOP clade</taxon>
        <taxon>Pooideae</taxon>
        <taxon>Triticodae</taxon>
        <taxon>Triticeae</taxon>
        <taxon>Triticinae</taxon>
        <taxon>Triticum</taxon>
    </lineage>
</organism>
<reference evidence="4" key="1">
    <citation type="submission" date="2018-08" db="EMBL/GenBank/DDBJ databases">
        <authorList>
            <person name="Rossello M."/>
        </authorList>
    </citation>
    <scope>NUCLEOTIDE SEQUENCE [LARGE SCALE GENOMIC DNA]</scope>
    <source>
        <strain evidence="4">cv. Chinese Spring</strain>
    </source>
</reference>
<dbReference type="RefSeq" id="XP_044358531.1">
    <property type="nucleotide sequence ID" value="XM_044502596.1"/>
</dbReference>
<accession>A0A3B6GYT3</accession>
<dbReference type="GeneID" id="123079784"/>
<keyword evidence="3" id="KW-1133">Transmembrane helix</keyword>